<feature type="region of interest" description="Disordered" evidence="1">
    <location>
        <begin position="69"/>
        <end position="105"/>
    </location>
</feature>
<name>A0A4S4D9J2_CAMSN</name>
<organism evidence="2 3">
    <name type="scientific">Camellia sinensis var. sinensis</name>
    <name type="common">China tea</name>
    <dbReference type="NCBI Taxonomy" id="542762"/>
    <lineage>
        <taxon>Eukaryota</taxon>
        <taxon>Viridiplantae</taxon>
        <taxon>Streptophyta</taxon>
        <taxon>Embryophyta</taxon>
        <taxon>Tracheophyta</taxon>
        <taxon>Spermatophyta</taxon>
        <taxon>Magnoliopsida</taxon>
        <taxon>eudicotyledons</taxon>
        <taxon>Gunneridae</taxon>
        <taxon>Pentapetalae</taxon>
        <taxon>asterids</taxon>
        <taxon>Ericales</taxon>
        <taxon>Theaceae</taxon>
        <taxon>Camellia</taxon>
    </lineage>
</organism>
<evidence type="ECO:0000313" key="2">
    <source>
        <dbReference type="EMBL" id="THF98703.1"/>
    </source>
</evidence>
<evidence type="ECO:0000256" key="1">
    <source>
        <dbReference type="SAM" id="MobiDB-lite"/>
    </source>
</evidence>
<protein>
    <recommendedName>
        <fullName evidence="4">Myb-like domain-containing protein</fullName>
    </recommendedName>
</protein>
<evidence type="ECO:0008006" key="4">
    <source>
        <dbReference type="Google" id="ProtNLM"/>
    </source>
</evidence>
<feature type="compositionally biased region" description="Basic and acidic residues" evidence="1">
    <location>
        <begin position="96"/>
        <end position="105"/>
    </location>
</feature>
<accession>A0A4S4D9J2</accession>
<reference evidence="2 3" key="1">
    <citation type="journal article" date="2018" name="Proc. Natl. Acad. Sci. U.S.A.">
        <title>Draft genome sequence of Camellia sinensis var. sinensis provides insights into the evolution of the tea genome and tea quality.</title>
        <authorList>
            <person name="Wei C."/>
            <person name="Yang H."/>
            <person name="Wang S."/>
            <person name="Zhao J."/>
            <person name="Liu C."/>
            <person name="Gao L."/>
            <person name="Xia E."/>
            <person name="Lu Y."/>
            <person name="Tai Y."/>
            <person name="She G."/>
            <person name="Sun J."/>
            <person name="Cao H."/>
            <person name="Tong W."/>
            <person name="Gao Q."/>
            <person name="Li Y."/>
            <person name="Deng W."/>
            <person name="Jiang X."/>
            <person name="Wang W."/>
            <person name="Chen Q."/>
            <person name="Zhang S."/>
            <person name="Li H."/>
            <person name="Wu J."/>
            <person name="Wang P."/>
            <person name="Li P."/>
            <person name="Shi C."/>
            <person name="Zheng F."/>
            <person name="Jian J."/>
            <person name="Huang B."/>
            <person name="Shan D."/>
            <person name="Shi M."/>
            <person name="Fang C."/>
            <person name="Yue Y."/>
            <person name="Li F."/>
            <person name="Li D."/>
            <person name="Wei S."/>
            <person name="Han B."/>
            <person name="Jiang C."/>
            <person name="Yin Y."/>
            <person name="Xia T."/>
            <person name="Zhang Z."/>
            <person name="Bennetzen J.L."/>
            <person name="Zhao S."/>
            <person name="Wan X."/>
        </authorList>
    </citation>
    <scope>NUCLEOTIDE SEQUENCE [LARGE SCALE GENOMIC DNA]</scope>
    <source>
        <strain evidence="3">cv. Shuchazao</strain>
        <tissue evidence="2">Leaf</tissue>
    </source>
</reference>
<comment type="caution">
    <text evidence="2">The sequence shown here is derived from an EMBL/GenBank/DDBJ whole genome shotgun (WGS) entry which is preliminary data.</text>
</comment>
<keyword evidence="3" id="KW-1185">Reference proteome</keyword>
<evidence type="ECO:0000313" key="3">
    <source>
        <dbReference type="Proteomes" id="UP000306102"/>
    </source>
</evidence>
<gene>
    <name evidence="2" type="ORF">TEA_021704</name>
</gene>
<dbReference type="Proteomes" id="UP000306102">
    <property type="component" value="Unassembled WGS sequence"/>
</dbReference>
<dbReference type="EMBL" id="SDRB02012147">
    <property type="protein sequence ID" value="THF98703.1"/>
    <property type="molecule type" value="Genomic_DNA"/>
</dbReference>
<dbReference type="AlphaFoldDB" id="A0A4S4D9J2"/>
<dbReference type="STRING" id="542762.A0A4S4D9J2"/>
<proteinExistence type="predicted"/>
<sequence length="120" mass="13596">MTLTTPLNSVGHSEGDKGQYTLILFSSLLSSLSLSLSQICPKHISFGASLSLSYRFANEIESGRIELQSYSDESSLGWKTESKRSQTSFRSTTKTKHSEVERKKGTPWTEEEHRYIFWVV</sequence>